<evidence type="ECO:0000313" key="1">
    <source>
        <dbReference type="EMBL" id="QEO14121.1"/>
    </source>
</evidence>
<reference evidence="1 2" key="1">
    <citation type="submission" date="2019-09" db="EMBL/GenBank/DDBJ databases">
        <title>Genome sequencing of strain KACC 19306.</title>
        <authorList>
            <person name="Heo J."/>
            <person name="Kim S.-J."/>
            <person name="Kim J.-S."/>
            <person name="Hong S.-B."/>
            <person name="Kwon S.-W."/>
        </authorList>
    </citation>
    <scope>NUCLEOTIDE SEQUENCE [LARGE SCALE GENOMIC DNA]</scope>
    <source>
        <strain evidence="1 2">KACC 19306</strain>
    </source>
</reference>
<organism evidence="1 2">
    <name type="scientific">Agromyces intestinalis</name>
    <dbReference type="NCBI Taxonomy" id="2592652"/>
    <lineage>
        <taxon>Bacteria</taxon>
        <taxon>Bacillati</taxon>
        <taxon>Actinomycetota</taxon>
        <taxon>Actinomycetes</taxon>
        <taxon>Micrococcales</taxon>
        <taxon>Microbacteriaceae</taxon>
        <taxon>Agromyces</taxon>
    </lineage>
</organism>
<keyword evidence="2" id="KW-1185">Reference proteome</keyword>
<dbReference type="EMBL" id="CP043505">
    <property type="protein sequence ID" value="QEO14121.1"/>
    <property type="molecule type" value="Genomic_DNA"/>
</dbReference>
<protein>
    <recommendedName>
        <fullName evidence="3">Type IV toxin-antitoxin system AbiEi family antitoxin domain-containing protein</fullName>
    </recommendedName>
</protein>
<sequence length="318" mass="35057">MHASLPEGPHGFVLARVARERGLDAALRAQVADGSLERVRVGVYRRAERRPAYARQRYAEIVRAAALSLAAPVFTAYSAAAVLGLPILAQTWPREVFLLSSARTGRRRTGVIEVGNLGCSECVEVGGIVITSVELTLIQLARIAPLADALTAMDAALRRPRRTKDRPALTTIDRVRALHERLLPYRGSSKVEAVLGRATDSSDSPLETGSRLLFEEQGFEAPALQHPIPLPELGFTALLDFHWRSVDAGAEADGRGKYLSASTEASAATVIREKDRENAVRRRLRAFDRWDWNEFRAVRPVVERLIALGVPRRRGYGR</sequence>
<evidence type="ECO:0000313" key="2">
    <source>
        <dbReference type="Proteomes" id="UP000324678"/>
    </source>
</evidence>
<gene>
    <name evidence="1" type="ORF">FLP10_06570</name>
</gene>
<dbReference type="RefSeq" id="WP_149160143.1">
    <property type="nucleotide sequence ID" value="NZ_CP043505.1"/>
</dbReference>
<accession>A0A5C1YDF4</accession>
<evidence type="ECO:0008006" key="3">
    <source>
        <dbReference type="Google" id="ProtNLM"/>
    </source>
</evidence>
<dbReference type="KEGG" id="ail:FLP10_06570"/>
<name>A0A5C1YDF4_9MICO</name>
<dbReference type="AlphaFoldDB" id="A0A5C1YDF4"/>
<proteinExistence type="predicted"/>
<dbReference type="Proteomes" id="UP000324678">
    <property type="component" value="Chromosome"/>
</dbReference>
<dbReference type="OrthoDB" id="5517693at2"/>